<feature type="region of interest" description="Disordered" evidence="5">
    <location>
        <begin position="1"/>
        <end position="28"/>
    </location>
</feature>
<evidence type="ECO:0000313" key="8">
    <source>
        <dbReference type="EMBL" id="NGZ84385.1"/>
    </source>
</evidence>
<keyword evidence="3" id="KW-0378">Hydrolase</keyword>
<dbReference type="PANTHER" id="PTHR42987:SF8">
    <property type="entry name" value="PROTEINASE"/>
    <property type="match status" value="1"/>
</dbReference>
<comment type="similarity">
    <text evidence="1">Belongs to the peptidase S49 family.</text>
</comment>
<organism evidence="8 9">
    <name type="scientific">Duganella aceris</name>
    <dbReference type="NCBI Taxonomy" id="2703883"/>
    <lineage>
        <taxon>Bacteria</taxon>
        <taxon>Pseudomonadati</taxon>
        <taxon>Pseudomonadota</taxon>
        <taxon>Betaproteobacteria</taxon>
        <taxon>Burkholderiales</taxon>
        <taxon>Oxalobacteraceae</taxon>
        <taxon>Telluria group</taxon>
        <taxon>Duganella</taxon>
    </lineage>
</organism>
<evidence type="ECO:0000256" key="4">
    <source>
        <dbReference type="ARBA" id="ARBA00022825"/>
    </source>
</evidence>
<dbReference type="InterPro" id="IPR002142">
    <property type="entry name" value="Peptidase_S49"/>
</dbReference>
<feature type="domain" description="Peptidase S49" evidence="7">
    <location>
        <begin position="157"/>
        <end position="299"/>
    </location>
</feature>
<sequence length="342" mass="36561">MSDNSDNTNNAHPAATPPPAPQAGKPAVAASNWEREVLEKLVFATLKEQKAARRWGIFFKALTLLVIVVALSAYLDISWTGSDGETLGRHTALIEVEGAIESEGSGSAAVVIPALNKAFSDSGSVAVVLHINSPGGSPVQAGMIVDEMLRLRKGYPAKPLYVVVDEICASGCYYIAAGADRIYVNKASIIGSIGVLMDGFGFTGVMEKVGVERRLLTAGENKGFMDPFSPLTERHKQHAQAMLDEIHQQFIQVVRNGRGKRLKETPEMYSGLFWTGAKSIDMGLADAFGTVDSVARDVVKAEDIVDYTQHEGLPERVLKKFGAAMGAGAMKSAVEAAKPSLR</sequence>
<keyword evidence="9" id="KW-1185">Reference proteome</keyword>
<evidence type="ECO:0000313" key="9">
    <source>
        <dbReference type="Proteomes" id="UP000666369"/>
    </source>
</evidence>
<gene>
    <name evidence="8" type="ORF">GW587_08960</name>
</gene>
<keyword evidence="2" id="KW-0645">Protease</keyword>
<dbReference type="Proteomes" id="UP000666369">
    <property type="component" value="Unassembled WGS sequence"/>
</dbReference>
<name>A0ABX0FIH6_9BURK</name>
<proteinExistence type="inferred from homology"/>
<dbReference type="PANTHER" id="PTHR42987">
    <property type="entry name" value="PEPTIDASE S49"/>
    <property type="match status" value="1"/>
</dbReference>
<reference evidence="9" key="1">
    <citation type="submission" date="2023-07" db="EMBL/GenBank/DDBJ databases">
        <title>Duganella aceri sp. nov., isolated from tree sap.</title>
        <authorList>
            <person name="Kim I.S."/>
        </authorList>
    </citation>
    <scope>NUCLEOTIDE SEQUENCE [LARGE SCALE GENOMIC DNA]</scope>
    <source>
        <strain evidence="9">SAP-35</strain>
    </source>
</reference>
<protein>
    <submittedName>
        <fullName evidence="8">S49 family peptidase</fullName>
    </submittedName>
</protein>
<comment type="caution">
    <text evidence="8">The sequence shown here is derived from an EMBL/GenBank/DDBJ whole genome shotgun (WGS) entry which is preliminary data.</text>
</comment>
<evidence type="ECO:0000256" key="5">
    <source>
        <dbReference type="SAM" id="MobiDB-lite"/>
    </source>
</evidence>
<dbReference type="InterPro" id="IPR047272">
    <property type="entry name" value="S49_SppA_C"/>
</dbReference>
<accession>A0ABX0FIH6</accession>
<dbReference type="Pfam" id="PF01343">
    <property type="entry name" value="Peptidase_S49"/>
    <property type="match status" value="1"/>
</dbReference>
<dbReference type="InterPro" id="IPR029045">
    <property type="entry name" value="ClpP/crotonase-like_dom_sf"/>
</dbReference>
<dbReference type="RefSeq" id="WP_166101277.1">
    <property type="nucleotide sequence ID" value="NZ_JAADJT010000003.1"/>
</dbReference>
<feature type="compositionally biased region" description="Polar residues" evidence="5">
    <location>
        <begin position="1"/>
        <end position="10"/>
    </location>
</feature>
<feature type="transmembrane region" description="Helical" evidence="6">
    <location>
        <begin position="57"/>
        <end position="75"/>
    </location>
</feature>
<dbReference type="CDD" id="cd07023">
    <property type="entry name" value="S49_Sppa_N_C"/>
    <property type="match status" value="1"/>
</dbReference>
<dbReference type="EMBL" id="JAADJT010000003">
    <property type="protein sequence ID" value="NGZ84385.1"/>
    <property type="molecule type" value="Genomic_DNA"/>
</dbReference>
<dbReference type="Gene3D" id="3.90.226.10">
    <property type="entry name" value="2-enoyl-CoA Hydratase, Chain A, domain 1"/>
    <property type="match status" value="1"/>
</dbReference>
<dbReference type="Gene3D" id="6.20.330.10">
    <property type="match status" value="1"/>
</dbReference>
<dbReference type="SUPFAM" id="SSF52096">
    <property type="entry name" value="ClpP/crotonase"/>
    <property type="match status" value="1"/>
</dbReference>
<evidence type="ECO:0000256" key="6">
    <source>
        <dbReference type="SAM" id="Phobius"/>
    </source>
</evidence>
<keyword evidence="6" id="KW-0472">Membrane</keyword>
<evidence type="ECO:0000256" key="3">
    <source>
        <dbReference type="ARBA" id="ARBA00022801"/>
    </source>
</evidence>
<keyword evidence="4" id="KW-0720">Serine protease</keyword>
<evidence type="ECO:0000256" key="1">
    <source>
        <dbReference type="ARBA" id="ARBA00008683"/>
    </source>
</evidence>
<keyword evidence="6" id="KW-0812">Transmembrane</keyword>
<evidence type="ECO:0000259" key="7">
    <source>
        <dbReference type="Pfam" id="PF01343"/>
    </source>
</evidence>
<evidence type="ECO:0000256" key="2">
    <source>
        <dbReference type="ARBA" id="ARBA00022670"/>
    </source>
</evidence>
<keyword evidence="6" id="KW-1133">Transmembrane helix</keyword>